<dbReference type="RefSeq" id="WP_107728593.1">
    <property type="nucleotide sequence ID" value="NZ_PZZP01000004.1"/>
</dbReference>
<dbReference type="GO" id="GO:0008897">
    <property type="term" value="F:holo-[acyl-carrier-protein] synthase activity"/>
    <property type="evidence" value="ECO:0007669"/>
    <property type="project" value="UniProtKB-UniRule"/>
</dbReference>
<dbReference type="Proteomes" id="UP000241639">
    <property type="component" value="Unassembled WGS sequence"/>
</dbReference>
<dbReference type="InterPro" id="IPR004568">
    <property type="entry name" value="Ppantetheine-prot_Trfase_dom"/>
</dbReference>
<name>A0A2T4Z0S6_9BACL</name>
<comment type="subcellular location">
    <subcellularLocation>
        <location evidence="8">Cytoplasm</location>
    </subcellularLocation>
</comment>
<dbReference type="InterPro" id="IPR037143">
    <property type="entry name" value="4-PPantetheinyl_Trfase_dom_sf"/>
</dbReference>
<keyword evidence="11" id="KW-1185">Reference proteome</keyword>
<dbReference type="EC" id="2.7.8.7" evidence="8"/>
<protein>
    <recommendedName>
        <fullName evidence="8">Holo-[acyl-carrier-protein] synthase</fullName>
        <shortName evidence="8">Holo-ACP synthase</shortName>
        <ecNumber evidence="8">2.7.8.7</ecNumber>
    </recommendedName>
    <alternativeName>
        <fullName evidence="8">4'-phosphopantetheinyl transferase AcpS</fullName>
    </alternativeName>
</protein>
<comment type="caution">
    <text evidence="10">The sequence shown here is derived from an EMBL/GenBank/DDBJ whole genome shotgun (WGS) entry which is preliminary data.</text>
</comment>
<dbReference type="EMBL" id="PZZP01000004">
    <property type="protein sequence ID" value="PTM53310.1"/>
    <property type="molecule type" value="Genomic_DNA"/>
</dbReference>
<reference evidence="10 11" key="1">
    <citation type="submission" date="2018-04" db="EMBL/GenBank/DDBJ databases">
        <title>Genomic Encyclopedia of Archaeal and Bacterial Type Strains, Phase II (KMG-II): from individual species to whole genera.</title>
        <authorList>
            <person name="Goeker M."/>
        </authorList>
    </citation>
    <scope>NUCLEOTIDE SEQUENCE [LARGE SCALE GENOMIC DNA]</scope>
    <source>
        <strain evidence="10 11">DSM 45169</strain>
    </source>
</reference>
<keyword evidence="7 8" id="KW-0275">Fatty acid biosynthesis</keyword>
<feature type="domain" description="4'-phosphopantetheinyl transferase" evidence="9">
    <location>
        <begin position="4"/>
        <end position="90"/>
    </location>
</feature>
<evidence type="ECO:0000313" key="10">
    <source>
        <dbReference type="EMBL" id="PTM53310.1"/>
    </source>
</evidence>
<comment type="function">
    <text evidence="8">Transfers the 4'-phosphopantetheine moiety from coenzyme A to a Ser of acyl-carrier-protein.</text>
</comment>
<evidence type="ECO:0000259" key="9">
    <source>
        <dbReference type="Pfam" id="PF01648"/>
    </source>
</evidence>
<evidence type="ECO:0000313" key="11">
    <source>
        <dbReference type="Proteomes" id="UP000241639"/>
    </source>
</evidence>
<dbReference type="OrthoDB" id="517356at2"/>
<keyword evidence="8" id="KW-0963">Cytoplasm</keyword>
<evidence type="ECO:0000256" key="7">
    <source>
        <dbReference type="ARBA" id="ARBA00023160"/>
    </source>
</evidence>
<feature type="binding site" evidence="8">
    <location>
        <position position="8"/>
    </location>
    <ligand>
        <name>Mg(2+)</name>
        <dbReference type="ChEBI" id="CHEBI:18420"/>
    </ligand>
</feature>
<proteinExistence type="inferred from homology"/>
<dbReference type="AlphaFoldDB" id="A0A2T4Z0S6"/>
<organism evidence="10 11">
    <name type="scientific">Desmospora activa DSM 45169</name>
    <dbReference type="NCBI Taxonomy" id="1121389"/>
    <lineage>
        <taxon>Bacteria</taxon>
        <taxon>Bacillati</taxon>
        <taxon>Bacillota</taxon>
        <taxon>Bacilli</taxon>
        <taxon>Bacillales</taxon>
        <taxon>Thermoactinomycetaceae</taxon>
        <taxon>Desmospora</taxon>
    </lineage>
</organism>
<keyword evidence="3 8" id="KW-0479">Metal-binding</keyword>
<sequence length="125" mass="13638">MIVGIGTDSISCARIAAFGPQRLAKRILTPEEQAYLPTSEKRRIEWMAGRFAAKEALSKAAGTGIGAMVNFCDITVLPDERGKPIARLSKVAQTRLGWNSDIAIHLSITHTEEQATAFVVVEQRD</sequence>
<keyword evidence="6 8" id="KW-0443">Lipid metabolism</keyword>
<evidence type="ECO:0000256" key="3">
    <source>
        <dbReference type="ARBA" id="ARBA00022723"/>
    </source>
</evidence>
<dbReference type="NCBIfam" id="TIGR00516">
    <property type="entry name" value="acpS"/>
    <property type="match status" value="1"/>
</dbReference>
<dbReference type="GO" id="GO:0005737">
    <property type="term" value="C:cytoplasm"/>
    <property type="evidence" value="ECO:0007669"/>
    <property type="project" value="UniProtKB-SubCell"/>
</dbReference>
<dbReference type="Gene3D" id="3.90.470.20">
    <property type="entry name" value="4'-phosphopantetheinyl transferase domain"/>
    <property type="match status" value="1"/>
</dbReference>
<dbReference type="InterPro" id="IPR008278">
    <property type="entry name" value="4-PPantetheinyl_Trfase_dom"/>
</dbReference>
<dbReference type="GO" id="GO:0006633">
    <property type="term" value="P:fatty acid biosynthetic process"/>
    <property type="evidence" value="ECO:0007669"/>
    <property type="project" value="UniProtKB-UniRule"/>
</dbReference>
<keyword evidence="1 8" id="KW-0444">Lipid biosynthesis</keyword>
<dbReference type="HAMAP" id="MF_00101">
    <property type="entry name" value="AcpS"/>
    <property type="match status" value="1"/>
</dbReference>
<dbReference type="Pfam" id="PF01648">
    <property type="entry name" value="ACPS"/>
    <property type="match status" value="1"/>
</dbReference>
<comment type="similarity">
    <text evidence="8">Belongs to the P-Pant transferase superfamily. AcpS family.</text>
</comment>
<comment type="cofactor">
    <cofactor evidence="8">
        <name>Mg(2+)</name>
        <dbReference type="ChEBI" id="CHEBI:18420"/>
    </cofactor>
</comment>
<dbReference type="GO" id="GO:0000287">
    <property type="term" value="F:magnesium ion binding"/>
    <property type="evidence" value="ECO:0007669"/>
    <property type="project" value="UniProtKB-UniRule"/>
</dbReference>
<keyword evidence="5 8" id="KW-0460">Magnesium</keyword>
<feature type="binding site" evidence="8">
    <location>
        <position position="55"/>
    </location>
    <ligand>
        <name>Mg(2+)</name>
        <dbReference type="ChEBI" id="CHEBI:18420"/>
    </ligand>
</feature>
<evidence type="ECO:0000256" key="5">
    <source>
        <dbReference type="ARBA" id="ARBA00022842"/>
    </source>
</evidence>
<evidence type="ECO:0000256" key="4">
    <source>
        <dbReference type="ARBA" id="ARBA00022832"/>
    </source>
</evidence>
<accession>A0A2T4Z0S6</accession>
<dbReference type="NCBIfam" id="TIGR00556">
    <property type="entry name" value="pantethn_trn"/>
    <property type="match status" value="1"/>
</dbReference>
<dbReference type="InterPro" id="IPR002582">
    <property type="entry name" value="ACPS"/>
</dbReference>
<comment type="catalytic activity">
    <reaction evidence="8">
        <text>apo-[ACP] + CoA = holo-[ACP] + adenosine 3',5'-bisphosphate + H(+)</text>
        <dbReference type="Rhea" id="RHEA:12068"/>
        <dbReference type="Rhea" id="RHEA-COMP:9685"/>
        <dbReference type="Rhea" id="RHEA-COMP:9690"/>
        <dbReference type="ChEBI" id="CHEBI:15378"/>
        <dbReference type="ChEBI" id="CHEBI:29999"/>
        <dbReference type="ChEBI" id="CHEBI:57287"/>
        <dbReference type="ChEBI" id="CHEBI:58343"/>
        <dbReference type="ChEBI" id="CHEBI:64479"/>
        <dbReference type="EC" id="2.7.8.7"/>
    </reaction>
</comment>
<evidence type="ECO:0000256" key="8">
    <source>
        <dbReference type="HAMAP-Rule" id="MF_00101"/>
    </source>
</evidence>
<keyword evidence="2 8" id="KW-0808">Transferase</keyword>
<evidence type="ECO:0000256" key="2">
    <source>
        <dbReference type="ARBA" id="ARBA00022679"/>
    </source>
</evidence>
<evidence type="ECO:0000256" key="1">
    <source>
        <dbReference type="ARBA" id="ARBA00022516"/>
    </source>
</evidence>
<gene>
    <name evidence="8" type="primary">acpS</name>
    <name evidence="10" type="ORF">C8J48_3634</name>
</gene>
<dbReference type="SUPFAM" id="SSF56214">
    <property type="entry name" value="4'-phosphopantetheinyl transferase"/>
    <property type="match status" value="1"/>
</dbReference>
<keyword evidence="4 8" id="KW-0276">Fatty acid metabolism</keyword>
<evidence type="ECO:0000256" key="6">
    <source>
        <dbReference type="ARBA" id="ARBA00023098"/>
    </source>
</evidence>